<organism evidence="8 9">
    <name type="scientific">Protea cynaroides</name>
    <dbReference type="NCBI Taxonomy" id="273540"/>
    <lineage>
        <taxon>Eukaryota</taxon>
        <taxon>Viridiplantae</taxon>
        <taxon>Streptophyta</taxon>
        <taxon>Embryophyta</taxon>
        <taxon>Tracheophyta</taxon>
        <taxon>Spermatophyta</taxon>
        <taxon>Magnoliopsida</taxon>
        <taxon>Proteales</taxon>
        <taxon>Proteaceae</taxon>
        <taxon>Protea</taxon>
    </lineage>
</organism>
<dbReference type="OrthoDB" id="1415978at2759"/>
<evidence type="ECO:0000256" key="5">
    <source>
        <dbReference type="ARBA" id="ARBA00038129"/>
    </source>
</evidence>
<dbReference type="PANTHER" id="PTHR10252">
    <property type="entry name" value="HISTONE-LIKE TRANSCRIPTION FACTOR CCAAT-RELATED"/>
    <property type="match status" value="1"/>
</dbReference>
<feature type="region of interest" description="Disordered" evidence="6">
    <location>
        <begin position="817"/>
        <end position="849"/>
    </location>
</feature>
<evidence type="ECO:0000259" key="7">
    <source>
        <dbReference type="Pfam" id="PF00125"/>
    </source>
</evidence>
<evidence type="ECO:0000256" key="3">
    <source>
        <dbReference type="ARBA" id="ARBA00023163"/>
    </source>
</evidence>
<comment type="subcellular location">
    <subcellularLocation>
        <location evidence="1">Nucleus</location>
    </subcellularLocation>
</comment>
<dbReference type="PANTHER" id="PTHR10252:SF39">
    <property type="entry name" value="NUCLEAR TRANSCRIPTION FACTOR Y SUBUNIT C-6"/>
    <property type="match status" value="1"/>
</dbReference>
<dbReference type="InterPro" id="IPR009072">
    <property type="entry name" value="Histone-fold"/>
</dbReference>
<protein>
    <recommendedName>
        <fullName evidence="7">Core Histone H2A/H2B/H3 domain-containing protein</fullName>
    </recommendedName>
</protein>
<accession>A0A9Q0JWU8</accession>
<dbReference type="InterPro" id="IPR007125">
    <property type="entry name" value="H2A/H2B/H3"/>
</dbReference>
<evidence type="ECO:0000313" key="8">
    <source>
        <dbReference type="EMBL" id="KAJ4953223.1"/>
    </source>
</evidence>
<name>A0A9Q0JWU8_9MAGN</name>
<comment type="caution">
    <text evidence="8">The sequence shown here is derived from an EMBL/GenBank/DDBJ whole genome shotgun (WGS) entry which is preliminary data.</text>
</comment>
<reference evidence="8" key="1">
    <citation type="journal article" date="2023" name="Plant J.">
        <title>The genome of the king protea, Protea cynaroides.</title>
        <authorList>
            <person name="Chang J."/>
            <person name="Duong T.A."/>
            <person name="Schoeman C."/>
            <person name="Ma X."/>
            <person name="Roodt D."/>
            <person name="Barker N."/>
            <person name="Li Z."/>
            <person name="Van de Peer Y."/>
            <person name="Mizrachi E."/>
        </authorList>
    </citation>
    <scope>NUCLEOTIDE SEQUENCE</scope>
    <source>
        <tissue evidence="8">Young leaves</tissue>
    </source>
</reference>
<feature type="compositionally biased region" description="Polar residues" evidence="6">
    <location>
        <begin position="773"/>
        <end position="791"/>
    </location>
</feature>
<keyword evidence="2" id="KW-0805">Transcription regulation</keyword>
<gene>
    <name evidence="8" type="ORF">NE237_030055</name>
</gene>
<dbReference type="EMBL" id="JAMYWD010000012">
    <property type="protein sequence ID" value="KAJ4953223.1"/>
    <property type="molecule type" value="Genomic_DNA"/>
</dbReference>
<dbReference type="InterPro" id="IPR050568">
    <property type="entry name" value="Transcr_DNA_Rep_Reg"/>
</dbReference>
<dbReference type="SUPFAM" id="SSF47113">
    <property type="entry name" value="Histone-fold"/>
    <property type="match status" value="1"/>
</dbReference>
<dbReference type="CDD" id="cd22908">
    <property type="entry name" value="HFD_NFYC-like"/>
    <property type="match status" value="1"/>
</dbReference>
<dbReference type="Gene3D" id="1.10.20.10">
    <property type="entry name" value="Histone, subunit A"/>
    <property type="match status" value="1"/>
</dbReference>
<dbReference type="Pfam" id="PF00125">
    <property type="entry name" value="Histone"/>
    <property type="match status" value="1"/>
</dbReference>
<feature type="compositionally biased region" description="Acidic residues" evidence="6">
    <location>
        <begin position="277"/>
        <end position="303"/>
    </location>
</feature>
<dbReference type="AlphaFoldDB" id="A0A9Q0JWU8"/>
<proteinExistence type="inferred from homology"/>
<evidence type="ECO:0000256" key="1">
    <source>
        <dbReference type="ARBA" id="ARBA00004123"/>
    </source>
</evidence>
<feature type="region of interest" description="Disordered" evidence="6">
    <location>
        <begin position="267"/>
        <end position="330"/>
    </location>
</feature>
<evidence type="ECO:0000256" key="4">
    <source>
        <dbReference type="ARBA" id="ARBA00023242"/>
    </source>
</evidence>
<feature type="domain" description="Core Histone H2A/H2B/H3" evidence="7">
    <location>
        <begin position="3"/>
        <end position="54"/>
    </location>
</feature>
<dbReference type="GO" id="GO:0046982">
    <property type="term" value="F:protein heterodimerization activity"/>
    <property type="evidence" value="ECO:0007669"/>
    <property type="project" value="InterPro"/>
</dbReference>
<keyword evidence="4" id="KW-0539">Nucleus</keyword>
<keyword evidence="3" id="KW-0804">Transcription</keyword>
<keyword evidence="9" id="KW-1185">Reference proteome</keyword>
<dbReference type="GO" id="GO:0000981">
    <property type="term" value="F:DNA-binding transcription factor activity, RNA polymerase II-specific"/>
    <property type="evidence" value="ECO:0007669"/>
    <property type="project" value="TreeGrafter"/>
</dbReference>
<sequence>MKADEDVRMISTEAPIIFAKACELFRLELTIHSWLHAEEIKHRTLQKNEIAAAITRNDIFDFLVDIVQRDEIKDEAALLRRYLRTPFEFKISVCKVVYHYENRSQPKVLDSDLYSYIDVIYDIYNSVLRHIPEEKSISFKVKCVMEDIDVEMEIDSDGKVQKMFQVNQQGSKFHLHVYDVNVFDEYPNAINGYSKTIMDRKGRFNMMGVNVDQNVGKRRIHKTLARRFVSEPRAISEPRYKEATHVHEVQVVPVSEPIVVEAVETIEESCGNQSSTDDAEWTDSGEEDWEDTSTEEDSEEANVEEGKATSNDEEEIHWSSDEFEGLESDDEREVEREKCFMLEKGKVYGNIHMFRAALADYAVHKGTFKCYFRSLSICNTESVLQTFIPKLQGFNEAMNELKELSNDGYEWLMKTPVSMWSKHAFDHRCKSDHVTNNMTESFNHWINPYRDKPILTLVDQLRRRLAEKMLGRYEKGCGYDGVLTPRIKHRLDLIATKARSCQILATGNLEFEVYDGLFRKQKAPVSTSQMATRSQSTNALTVETMKEKKTRKMKEYLAKRRARMAGATGAGGDAIGASSTSVTGGDAGAAGAGGDGGDGGAGTDFFEYLRTFKCYFRSLSICNTESVLQTFIPKLQGFNEAMNELKELSNDGYEWLMKTPVSMWSKHAFDHRCKSDHVTNNMTESFNHWINPYRDKPILTLVDQLRRRLAEKMLGRYEKGCGYDGVLTPRIKHRLDLIATKARSCQILATVGCLASIQPLQSNIEEATKQKAPVSTSQMATRSQSTNASTVETMKEKKTRKMKEYLAKRRARMAGATGAGGDAIGASSTSVTGGDAGAAGAGGDGGDGGAGTDFFEYLSNL</sequence>
<dbReference type="GO" id="GO:0005634">
    <property type="term" value="C:nucleus"/>
    <property type="evidence" value="ECO:0007669"/>
    <property type="project" value="UniProtKB-SubCell"/>
</dbReference>
<evidence type="ECO:0000313" key="9">
    <source>
        <dbReference type="Proteomes" id="UP001141806"/>
    </source>
</evidence>
<evidence type="ECO:0000256" key="6">
    <source>
        <dbReference type="SAM" id="MobiDB-lite"/>
    </source>
</evidence>
<dbReference type="Proteomes" id="UP001141806">
    <property type="component" value="Unassembled WGS sequence"/>
</dbReference>
<comment type="similarity">
    <text evidence="5">Belongs to the NFYC/HAP5 subunit family.</text>
</comment>
<evidence type="ECO:0000256" key="2">
    <source>
        <dbReference type="ARBA" id="ARBA00023015"/>
    </source>
</evidence>
<feature type="region of interest" description="Disordered" evidence="6">
    <location>
        <begin position="768"/>
        <end position="800"/>
    </location>
</feature>
<feature type="compositionally biased region" description="Acidic residues" evidence="6">
    <location>
        <begin position="311"/>
        <end position="330"/>
    </location>
</feature>
<dbReference type="GO" id="GO:0000978">
    <property type="term" value="F:RNA polymerase II cis-regulatory region sequence-specific DNA binding"/>
    <property type="evidence" value="ECO:0007669"/>
    <property type="project" value="TreeGrafter"/>
</dbReference>
<feature type="compositionally biased region" description="Gly residues" evidence="6">
    <location>
        <begin position="834"/>
        <end position="849"/>
    </location>
</feature>